<dbReference type="InterPro" id="IPR011990">
    <property type="entry name" value="TPR-like_helical_dom_sf"/>
</dbReference>
<keyword evidence="3" id="KW-1185">Reference proteome</keyword>
<evidence type="ECO:0000256" key="1">
    <source>
        <dbReference type="PROSITE-ProRule" id="PRU00339"/>
    </source>
</evidence>
<accession>A0A8J7LR59</accession>
<dbReference type="SMART" id="SM00028">
    <property type="entry name" value="TPR"/>
    <property type="match status" value="3"/>
</dbReference>
<feature type="repeat" description="TPR" evidence="1">
    <location>
        <begin position="50"/>
        <end position="83"/>
    </location>
</feature>
<dbReference type="SUPFAM" id="SSF48452">
    <property type="entry name" value="TPR-like"/>
    <property type="match status" value="1"/>
</dbReference>
<proteinExistence type="predicted"/>
<gene>
    <name evidence="2" type="ORF">JF259_01945</name>
</gene>
<sequence length="318" mass="36472">MRKFFYFFLFPIVLLGQPRLNAIDLLFQKKQFANAEIELQNYLETYPNNLKAIELLGDAYGHQKKWNKAIVQYKQLVEAKPNEANYHYKYGGVLGMKALSVSKIQALTIIGDVKTAFLKAADLDKNHIDTRWALVELYMQLPGILGGSKKKSLHYANQLETLSAVDGYLAKGYIYEYDNEPELAEAYYKKAIQVGGSLTCFNKLVSFYEKNELPGRAIKTIEDAQKKHQRNALHYQIGKVSAEYNVALEKGERCLHVYLNNYSTADGVPKAWAYYRLAQIHKHREDKIAALKYIDLAIAELPKETSFIEEKEKILELD</sequence>
<organism evidence="2 3">
    <name type="scientific">Snuella sedimenti</name>
    <dbReference type="NCBI Taxonomy" id="2798802"/>
    <lineage>
        <taxon>Bacteria</taxon>
        <taxon>Pseudomonadati</taxon>
        <taxon>Bacteroidota</taxon>
        <taxon>Flavobacteriia</taxon>
        <taxon>Flavobacteriales</taxon>
        <taxon>Flavobacteriaceae</taxon>
        <taxon>Snuella</taxon>
    </lineage>
</organism>
<comment type="caution">
    <text evidence="2">The sequence shown here is derived from an EMBL/GenBank/DDBJ whole genome shotgun (WGS) entry which is preliminary data.</text>
</comment>
<protein>
    <recommendedName>
        <fullName evidence="4">Tetratricopeptide repeat protein</fullName>
    </recommendedName>
</protein>
<name>A0A8J7LR59_9FLAO</name>
<reference evidence="2" key="1">
    <citation type="submission" date="2020-12" db="EMBL/GenBank/DDBJ databases">
        <title>Snuella sp. nov., isolated from sediment in Incheon.</title>
        <authorList>
            <person name="Kim W."/>
        </authorList>
    </citation>
    <scope>NUCLEOTIDE SEQUENCE</scope>
    <source>
        <strain evidence="2">CAU 1569</strain>
    </source>
</reference>
<dbReference type="AlphaFoldDB" id="A0A8J7LR59"/>
<evidence type="ECO:0000313" key="3">
    <source>
        <dbReference type="Proteomes" id="UP000610931"/>
    </source>
</evidence>
<dbReference type="Pfam" id="PF13181">
    <property type="entry name" value="TPR_8"/>
    <property type="match status" value="1"/>
</dbReference>
<evidence type="ECO:0000313" key="2">
    <source>
        <dbReference type="EMBL" id="MBJ6366840.1"/>
    </source>
</evidence>
<dbReference type="PROSITE" id="PS50005">
    <property type="entry name" value="TPR"/>
    <property type="match status" value="1"/>
</dbReference>
<evidence type="ECO:0008006" key="4">
    <source>
        <dbReference type="Google" id="ProtNLM"/>
    </source>
</evidence>
<dbReference type="RefSeq" id="WP_199112706.1">
    <property type="nucleotide sequence ID" value="NZ_JAELVQ010000002.1"/>
</dbReference>
<dbReference type="EMBL" id="JAELVQ010000002">
    <property type="protein sequence ID" value="MBJ6366840.1"/>
    <property type="molecule type" value="Genomic_DNA"/>
</dbReference>
<keyword evidence="1" id="KW-0802">TPR repeat</keyword>
<dbReference type="InterPro" id="IPR019734">
    <property type="entry name" value="TPR_rpt"/>
</dbReference>
<dbReference type="Proteomes" id="UP000610931">
    <property type="component" value="Unassembled WGS sequence"/>
</dbReference>
<dbReference type="Gene3D" id="1.25.40.10">
    <property type="entry name" value="Tetratricopeptide repeat domain"/>
    <property type="match status" value="2"/>
</dbReference>